<dbReference type="EMBL" id="LN899825">
    <property type="protein sequence ID" value="CUV33036.1"/>
    <property type="molecule type" value="Genomic_DNA"/>
</dbReference>
<evidence type="ECO:0000313" key="3">
    <source>
        <dbReference type="EMBL" id="CUV41781.1"/>
    </source>
</evidence>
<proteinExistence type="predicted"/>
<name>A0A0S4VFU2_RALSL</name>
<evidence type="ECO:0000313" key="1">
    <source>
        <dbReference type="EMBL" id="CUV25520.1"/>
    </source>
</evidence>
<organism evidence="2">
    <name type="scientific">Ralstonia solanacearum</name>
    <name type="common">Pseudomonas solanacearum</name>
    <dbReference type="NCBI Taxonomy" id="305"/>
    <lineage>
        <taxon>Bacteria</taxon>
        <taxon>Pseudomonadati</taxon>
        <taxon>Pseudomonadota</taxon>
        <taxon>Betaproteobacteria</taxon>
        <taxon>Burkholderiales</taxon>
        <taxon>Burkholderiaceae</taxon>
        <taxon>Ralstonia</taxon>
        <taxon>Ralstonia solanacearum species complex</taxon>
    </lineage>
</organism>
<dbReference type="EMBL" id="LN899823">
    <property type="protein sequence ID" value="CUV25520.1"/>
    <property type="molecule type" value="Genomic_DNA"/>
</dbReference>
<accession>A0A0S4VFU2</accession>
<protein>
    <submittedName>
        <fullName evidence="2">Uncharacterized protein</fullName>
    </submittedName>
</protein>
<dbReference type="AlphaFoldDB" id="A0A0S4VFU2"/>
<dbReference type="EMBL" id="LN899826">
    <property type="protein sequence ID" value="CUV41781.1"/>
    <property type="molecule type" value="Genomic_DNA"/>
</dbReference>
<dbReference type="EMBL" id="LN899822">
    <property type="protein sequence ID" value="CUV62946.1"/>
    <property type="molecule type" value="Genomic_DNA"/>
</dbReference>
<reference evidence="2" key="1">
    <citation type="submission" date="2015-10" db="EMBL/GenBank/DDBJ databases">
        <authorList>
            <person name="Gilbert D.G."/>
        </authorList>
    </citation>
    <scope>NUCLEOTIDE SEQUENCE</scope>
    <source>
        <strain evidence="2">Phyl III-seqv23</strain>
    </source>
</reference>
<gene>
    <name evidence="4" type="ORF">RD1301_v1_2900012</name>
    <name evidence="1" type="ORF">RUN1744_v1_990040</name>
    <name evidence="2" type="ORF">TD1301_v1_270024</name>
    <name evidence="3" type="ORF">TF3108_v1_850066</name>
</gene>
<evidence type="ECO:0000313" key="2">
    <source>
        <dbReference type="EMBL" id="CUV33036.1"/>
    </source>
</evidence>
<evidence type="ECO:0000313" key="4">
    <source>
        <dbReference type="EMBL" id="CUV62946.1"/>
    </source>
</evidence>
<sequence length="123" mass="12958">MRGIHWEDNVSARPITDTLRHIGGGVFIDTASDKMNDLVTAVDASGKAGKLTLEVTVKKATRGGAMHITGKVTLKKPAEDAMEAMLFATPDGNLVADDPRQQKLDLKSVATTTDAAPSALKTA</sequence>